<organism evidence="1">
    <name type="scientific">Culicoides sonorensis</name>
    <name type="common">Biting midge</name>
    <dbReference type="NCBI Taxonomy" id="179676"/>
    <lineage>
        <taxon>Eukaryota</taxon>
        <taxon>Metazoa</taxon>
        <taxon>Ecdysozoa</taxon>
        <taxon>Arthropoda</taxon>
        <taxon>Hexapoda</taxon>
        <taxon>Insecta</taxon>
        <taxon>Pterygota</taxon>
        <taxon>Neoptera</taxon>
        <taxon>Endopterygota</taxon>
        <taxon>Diptera</taxon>
        <taxon>Nematocera</taxon>
        <taxon>Chironomoidea</taxon>
        <taxon>Ceratopogonidae</taxon>
        <taxon>Ceratopogoninae</taxon>
        <taxon>Culicoides</taxon>
        <taxon>Monoculicoides</taxon>
    </lineage>
</organism>
<proteinExistence type="predicted"/>
<dbReference type="VEuPathDB" id="VectorBase:CSON013518"/>
<accession>A0A336MDQ4</accession>
<sequence>MHNLHHQCFSCTNILRFSSAGKMYNFYQRVLLTFTTIILILSSNEHSIAHGQDLLSKRPQDYGLERSTADANGEAVASNSLSSLSPNEPSCEELRMMWRFSKRQSRSSEISNELPTYRDPFAYNVWKPYTPSTRSFEGQRNSNKYRDSGAAMTRPVYGRVVNHQPLARLQEYPDRGRAMDRFFVPEFKTSPEQPSRYRMSSNRMAGGGGGVMLPPARNTITPQRGSFHRLKALVWTERARELQAQRKAEEIAARMAILKNIANGQSTAFQAIDF</sequence>
<name>A0A336MDQ4_CULSO</name>
<dbReference type="AlphaFoldDB" id="A0A336MDQ4"/>
<evidence type="ECO:0000313" key="1">
    <source>
        <dbReference type="EMBL" id="SSX26517.1"/>
    </source>
</evidence>
<reference evidence="1" key="1">
    <citation type="submission" date="2018-07" db="EMBL/GenBank/DDBJ databases">
        <authorList>
            <person name="Quirk P.G."/>
            <person name="Krulwich T.A."/>
        </authorList>
    </citation>
    <scope>NUCLEOTIDE SEQUENCE</scope>
</reference>
<dbReference type="EMBL" id="UFQT01000680">
    <property type="protein sequence ID" value="SSX26517.1"/>
    <property type="molecule type" value="Genomic_DNA"/>
</dbReference>
<protein>
    <submittedName>
        <fullName evidence="1">CSON013518 protein</fullName>
    </submittedName>
</protein>
<gene>
    <name evidence="1" type="primary">CSON013518</name>
</gene>